<comment type="similarity">
    <text evidence="2">Belongs to the adenosylhomocysteinase family.</text>
</comment>
<dbReference type="SMART" id="SM00997">
    <property type="entry name" value="AdoHcyase_NAD"/>
    <property type="match status" value="1"/>
</dbReference>
<dbReference type="InterPro" id="IPR000043">
    <property type="entry name" value="Adenosylhomocysteinase-like"/>
</dbReference>
<dbReference type="Gene3D" id="3.40.50.720">
    <property type="entry name" value="NAD(P)-binding Rossmann-like Domain"/>
    <property type="match status" value="1"/>
</dbReference>
<organism evidence="8">
    <name type="scientific">marine sediment metagenome</name>
    <dbReference type="NCBI Taxonomy" id="412755"/>
    <lineage>
        <taxon>unclassified sequences</taxon>
        <taxon>metagenomes</taxon>
        <taxon>ecological metagenomes</taxon>
    </lineage>
</organism>
<feature type="non-terminal residue" evidence="8">
    <location>
        <position position="1"/>
    </location>
</feature>
<dbReference type="NCBIfam" id="TIGR00936">
    <property type="entry name" value="ahcY"/>
    <property type="match status" value="1"/>
</dbReference>
<dbReference type="InterPro" id="IPR015878">
    <property type="entry name" value="Ado_hCys_hydrolase_NAD-bd"/>
</dbReference>
<reference evidence="8" key="1">
    <citation type="journal article" date="2014" name="Front. Microbiol.">
        <title>High frequency of phylogenetically diverse reductive dehalogenase-homologous genes in deep subseafloor sedimentary metagenomes.</title>
        <authorList>
            <person name="Kawai M."/>
            <person name="Futagami T."/>
            <person name="Toyoda A."/>
            <person name="Takaki Y."/>
            <person name="Nishi S."/>
            <person name="Hori S."/>
            <person name="Arai W."/>
            <person name="Tsubouchi T."/>
            <person name="Morono Y."/>
            <person name="Uchiyama I."/>
            <person name="Ito T."/>
            <person name="Fujiyama A."/>
            <person name="Inagaki F."/>
            <person name="Takami H."/>
        </authorList>
    </citation>
    <scope>NUCLEOTIDE SEQUENCE</scope>
    <source>
        <strain evidence="8">Expedition CK06-06</strain>
    </source>
</reference>
<feature type="domain" description="S-adenosyl-L-homocysteine hydrolase NAD binding" evidence="7">
    <location>
        <begin position="213"/>
        <end position="374"/>
    </location>
</feature>
<dbReference type="NCBIfam" id="NF004005">
    <property type="entry name" value="PRK05476.2-3"/>
    <property type="match status" value="1"/>
</dbReference>
<dbReference type="HAMAP" id="MF_00563">
    <property type="entry name" value="AdoHcyase"/>
    <property type="match status" value="1"/>
</dbReference>
<dbReference type="InterPro" id="IPR036291">
    <property type="entry name" value="NAD(P)-bd_dom_sf"/>
</dbReference>
<evidence type="ECO:0000256" key="6">
    <source>
        <dbReference type="ARBA" id="ARBA00029440"/>
    </source>
</evidence>
<dbReference type="AlphaFoldDB" id="X1F545"/>
<dbReference type="CDD" id="cd00401">
    <property type="entry name" value="SAHH"/>
    <property type="match status" value="1"/>
</dbReference>
<dbReference type="Pfam" id="PF00670">
    <property type="entry name" value="AdoHcyase_NAD"/>
    <property type="match status" value="1"/>
</dbReference>
<sequence>CKRKKYSFEFSRSTGIYDKVLKKCIHLFKYYGIKDIDLANKGKDKIEWAEKQMPVLSSIRKRFSKEKPLKGIRISACLHVTTETANLARTLKEGGAEIYLCASNPLSTQDDVAASLVKDFGIPVFAIKGEYKDTYYQHIEKVLNCKPNITMDDGADLVSSVHSQKKELIKNIIAGTEETTTGVIRLRSMEKDKALKYPIIAVNDAKTKYLFDNRYGTGQSTIDGLLRATNILIAGKIFVICGYGWCARGLAMRANGMGAQVIITEVDPMKALEAVMDGYQVMPIKKAAKIGDIFITLTGDINVISAEEFPLMKDGAILANSGHFNVEINIEALEGLAVRKKIIREYIEEYTLKNGKKINLLAEGRLLNLSAAEGHPASVMDMSFANQALSAEYLVKEGRNLQKKVYCVPEVIDKEIARLKLESMGIKIDRLTEEQERYLSSWQMGT</sequence>
<dbReference type="InterPro" id="IPR042172">
    <property type="entry name" value="Adenosylhomocyst_ase-like_sf"/>
</dbReference>
<dbReference type="Pfam" id="PF05221">
    <property type="entry name" value="AdoHcyase"/>
    <property type="match status" value="2"/>
</dbReference>
<dbReference type="FunFam" id="3.40.50.720:FF:000004">
    <property type="entry name" value="Adenosylhomocysteinase"/>
    <property type="match status" value="1"/>
</dbReference>
<dbReference type="PROSITE" id="PS00738">
    <property type="entry name" value="ADOHCYASE_1"/>
    <property type="match status" value="1"/>
</dbReference>
<dbReference type="SUPFAM" id="SSF51735">
    <property type="entry name" value="NAD(P)-binding Rossmann-fold domains"/>
    <property type="match status" value="1"/>
</dbReference>
<dbReference type="GO" id="GO:0004013">
    <property type="term" value="F:adenosylhomocysteinase activity"/>
    <property type="evidence" value="ECO:0007669"/>
    <property type="project" value="TreeGrafter"/>
</dbReference>
<dbReference type="EMBL" id="BARU01000135">
    <property type="protein sequence ID" value="GAH27695.1"/>
    <property type="molecule type" value="Genomic_DNA"/>
</dbReference>
<keyword evidence="3" id="KW-0554">One-carbon metabolism</keyword>
<dbReference type="GO" id="GO:0005829">
    <property type="term" value="C:cytosol"/>
    <property type="evidence" value="ECO:0007669"/>
    <property type="project" value="TreeGrafter"/>
</dbReference>
<dbReference type="PANTHER" id="PTHR23420:SF0">
    <property type="entry name" value="ADENOSYLHOMOCYSTEINASE"/>
    <property type="match status" value="1"/>
</dbReference>
<dbReference type="GO" id="GO:0006730">
    <property type="term" value="P:one-carbon metabolic process"/>
    <property type="evidence" value="ECO:0007669"/>
    <property type="project" value="UniProtKB-KW"/>
</dbReference>
<dbReference type="InterPro" id="IPR020082">
    <property type="entry name" value="S-Ado-L-homoCys_hydrolase_CS"/>
</dbReference>
<evidence type="ECO:0000259" key="7">
    <source>
        <dbReference type="SMART" id="SM00997"/>
    </source>
</evidence>
<evidence type="ECO:0000256" key="3">
    <source>
        <dbReference type="ARBA" id="ARBA00022563"/>
    </source>
</evidence>
<evidence type="ECO:0000313" key="8">
    <source>
        <dbReference type="EMBL" id="GAH27695.1"/>
    </source>
</evidence>
<evidence type="ECO:0000256" key="4">
    <source>
        <dbReference type="ARBA" id="ARBA00022801"/>
    </source>
</evidence>
<protein>
    <recommendedName>
        <fullName evidence="7">S-adenosyl-L-homocysteine hydrolase NAD binding domain-containing protein</fullName>
    </recommendedName>
</protein>
<dbReference type="SMART" id="SM00996">
    <property type="entry name" value="AdoHcyase"/>
    <property type="match status" value="1"/>
</dbReference>
<evidence type="ECO:0000256" key="2">
    <source>
        <dbReference type="ARBA" id="ARBA00007122"/>
    </source>
</evidence>
<dbReference type="PANTHER" id="PTHR23420">
    <property type="entry name" value="ADENOSYLHOMOCYSTEINASE"/>
    <property type="match status" value="1"/>
</dbReference>
<evidence type="ECO:0000256" key="5">
    <source>
        <dbReference type="ARBA" id="ARBA00023027"/>
    </source>
</evidence>
<gene>
    <name evidence="8" type="ORF">S03H2_00615</name>
</gene>
<dbReference type="Gene3D" id="3.40.50.1480">
    <property type="entry name" value="Adenosylhomocysteinase-like"/>
    <property type="match status" value="1"/>
</dbReference>
<comment type="pathway">
    <text evidence="6">Amino-acid biosynthesis.</text>
</comment>
<name>X1F545_9ZZZZ</name>
<evidence type="ECO:0000256" key="1">
    <source>
        <dbReference type="ARBA" id="ARBA00001911"/>
    </source>
</evidence>
<keyword evidence="5" id="KW-0520">NAD</keyword>
<dbReference type="GO" id="GO:0033353">
    <property type="term" value="P:S-adenosylmethionine cycle"/>
    <property type="evidence" value="ECO:0007669"/>
    <property type="project" value="TreeGrafter"/>
</dbReference>
<dbReference type="SUPFAM" id="SSF52283">
    <property type="entry name" value="Formate/glycerate dehydrogenase catalytic domain-like"/>
    <property type="match status" value="1"/>
</dbReference>
<comment type="caution">
    <text evidence="8">The sequence shown here is derived from an EMBL/GenBank/DDBJ whole genome shotgun (WGS) entry which is preliminary data.</text>
</comment>
<dbReference type="PIRSF" id="PIRSF001109">
    <property type="entry name" value="Ad_hcy_hydrolase"/>
    <property type="match status" value="1"/>
</dbReference>
<keyword evidence="4" id="KW-0378">Hydrolase</keyword>
<proteinExistence type="inferred from homology"/>
<comment type="cofactor">
    <cofactor evidence="1">
        <name>NAD(+)</name>
        <dbReference type="ChEBI" id="CHEBI:57540"/>
    </cofactor>
</comment>
<accession>X1F545</accession>